<dbReference type="OrthoDB" id="9811476at2"/>
<dbReference type="GO" id="GO:0003941">
    <property type="term" value="F:L-serine ammonia-lyase activity"/>
    <property type="evidence" value="ECO:0007669"/>
    <property type="project" value="TreeGrafter"/>
</dbReference>
<dbReference type="Proteomes" id="UP000315364">
    <property type="component" value="Chromosome"/>
</dbReference>
<keyword evidence="7" id="KW-1185">Reference proteome</keyword>
<dbReference type="AlphaFoldDB" id="A0A5B8LVV5"/>
<evidence type="ECO:0000256" key="3">
    <source>
        <dbReference type="ARBA" id="ARBA00022898"/>
    </source>
</evidence>
<dbReference type="Gene3D" id="3.40.50.1100">
    <property type="match status" value="2"/>
</dbReference>
<dbReference type="GO" id="GO:0030170">
    <property type="term" value="F:pyridoxal phosphate binding"/>
    <property type="evidence" value="ECO:0007669"/>
    <property type="project" value="InterPro"/>
</dbReference>
<dbReference type="KEGG" id="dea:FPZ08_18125"/>
<dbReference type="SUPFAM" id="SSF53686">
    <property type="entry name" value="Tryptophan synthase beta subunit-like PLP-dependent enzymes"/>
    <property type="match status" value="1"/>
</dbReference>
<dbReference type="GO" id="GO:0009097">
    <property type="term" value="P:isoleucine biosynthetic process"/>
    <property type="evidence" value="ECO:0007669"/>
    <property type="project" value="TreeGrafter"/>
</dbReference>
<keyword evidence="3" id="KW-0663">Pyridoxal phosphate</keyword>
<dbReference type="GO" id="GO:0006567">
    <property type="term" value="P:L-threonine catabolic process"/>
    <property type="evidence" value="ECO:0007669"/>
    <property type="project" value="TreeGrafter"/>
</dbReference>
<evidence type="ECO:0000259" key="5">
    <source>
        <dbReference type="Pfam" id="PF00291"/>
    </source>
</evidence>
<dbReference type="PROSITE" id="PS00165">
    <property type="entry name" value="DEHYDRATASE_SER_THR"/>
    <property type="match status" value="1"/>
</dbReference>
<dbReference type="NCBIfam" id="NF005680">
    <property type="entry name" value="PRK07476.1"/>
    <property type="match status" value="1"/>
</dbReference>
<sequence>MTIDFAEILLARQRISASVLRTPQREARALSARLGVPVQLKCEHHQTTGSFKLRGATNAVLSLTRAQRDAGVVAASTGNHGRALAHAAAAAGTKAVICMSRLVPDNKVQAIEALGAEIRIVGNSQDDAQVEVDRLASEAGMTPVPPFDHAAVIAGQGTLGLEMLEDAPHTTTVLVPLSGGGLLAGVALALRTLKPAIRIIGVTMENGAAMQASLAAGAPVMVEEVPTLADSLGGGIGLANQYTFSMVRDLVDEVVLVSEVEIAQAMRAAYFEEGEVLEGAAAVGIAALDAGKVTLAGPAVVLLSGKNIDMKLHRRIMAGENPDLAAEARHD</sequence>
<dbReference type="RefSeq" id="WP_146291579.1">
    <property type="nucleotide sequence ID" value="NZ_CP042304.1"/>
</dbReference>
<reference evidence="6 7" key="1">
    <citation type="submission" date="2019-07" db="EMBL/GenBank/DDBJ databases">
        <title>Full genome sequence of Devosia sp. Gsoil 520.</title>
        <authorList>
            <person name="Im W.-T."/>
        </authorList>
    </citation>
    <scope>NUCLEOTIDE SEQUENCE [LARGE SCALE GENOMIC DNA]</scope>
    <source>
        <strain evidence="6 7">Gsoil 520</strain>
    </source>
</reference>
<keyword evidence="4" id="KW-0456">Lyase</keyword>
<organism evidence="6 7">
    <name type="scientific">Devosia ginsengisoli</name>
    <dbReference type="NCBI Taxonomy" id="400770"/>
    <lineage>
        <taxon>Bacteria</taxon>
        <taxon>Pseudomonadati</taxon>
        <taxon>Pseudomonadota</taxon>
        <taxon>Alphaproteobacteria</taxon>
        <taxon>Hyphomicrobiales</taxon>
        <taxon>Devosiaceae</taxon>
        <taxon>Devosia</taxon>
    </lineage>
</organism>
<dbReference type="Pfam" id="PF00291">
    <property type="entry name" value="PALP"/>
    <property type="match status" value="1"/>
</dbReference>
<evidence type="ECO:0000256" key="4">
    <source>
        <dbReference type="ARBA" id="ARBA00023239"/>
    </source>
</evidence>
<gene>
    <name evidence="6" type="primary">eutB</name>
    <name evidence="6" type="ORF">FPZ08_18125</name>
</gene>
<dbReference type="GO" id="GO:0006565">
    <property type="term" value="P:L-serine catabolic process"/>
    <property type="evidence" value="ECO:0007669"/>
    <property type="project" value="TreeGrafter"/>
</dbReference>
<name>A0A5B8LVV5_9HYPH</name>
<accession>A0A5B8LVV5</accession>
<evidence type="ECO:0000256" key="1">
    <source>
        <dbReference type="ARBA" id="ARBA00001933"/>
    </source>
</evidence>
<evidence type="ECO:0000256" key="2">
    <source>
        <dbReference type="ARBA" id="ARBA00010869"/>
    </source>
</evidence>
<dbReference type="InterPro" id="IPR000634">
    <property type="entry name" value="Ser/Thr_deHydtase_PyrdxlP-BS"/>
</dbReference>
<dbReference type="CDD" id="cd01562">
    <property type="entry name" value="Thr-dehyd"/>
    <property type="match status" value="1"/>
</dbReference>
<dbReference type="GO" id="GO:0004794">
    <property type="term" value="F:threonine deaminase activity"/>
    <property type="evidence" value="ECO:0007669"/>
    <property type="project" value="TreeGrafter"/>
</dbReference>
<dbReference type="PANTHER" id="PTHR48078:SF6">
    <property type="entry name" value="L-THREONINE DEHYDRATASE CATABOLIC TDCB"/>
    <property type="match status" value="1"/>
</dbReference>
<comment type="similarity">
    <text evidence="2">Belongs to the serine/threonine dehydratase family.</text>
</comment>
<dbReference type="FunFam" id="3.40.50.1100:FF:000005">
    <property type="entry name" value="Threonine dehydratase catabolic"/>
    <property type="match status" value="1"/>
</dbReference>
<dbReference type="InterPro" id="IPR050147">
    <property type="entry name" value="Ser/Thr_Dehydratase"/>
</dbReference>
<evidence type="ECO:0000313" key="6">
    <source>
        <dbReference type="EMBL" id="QDZ12498.1"/>
    </source>
</evidence>
<evidence type="ECO:0000313" key="7">
    <source>
        <dbReference type="Proteomes" id="UP000315364"/>
    </source>
</evidence>
<comment type="cofactor">
    <cofactor evidence="1">
        <name>pyridoxal 5'-phosphate</name>
        <dbReference type="ChEBI" id="CHEBI:597326"/>
    </cofactor>
</comment>
<dbReference type="InterPro" id="IPR001926">
    <property type="entry name" value="TrpB-like_PALP"/>
</dbReference>
<dbReference type="InterPro" id="IPR036052">
    <property type="entry name" value="TrpB-like_PALP_sf"/>
</dbReference>
<dbReference type="PANTHER" id="PTHR48078">
    <property type="entry name" value="THREONINE DEHYDRATASE, MITOCHONDRIAL-RELATED"/>
    <property type="match status" value="1"/>
</dbReference>
<dbReference type="EMBL" id="CP042304">
    <property type="protein sequence ID" value="QDZ12498.1"/>
    <property type="molecule type" value="Genomic_DNA"/>
</dbReference>
<protein>
    <submittedName>
        <fullName evidence="6">Hydroxyectoine utilization dehydratase EutB</fullName>
    </submittedName>
</protein>
<dbReference type="NCBIfam" id="TIGR02991">
    <property type="entry name" value="ectoine_eutB"/>
    <property type="match status" value="1"/>
</dbReference>
<feature type="domain" description="Tryptophan synthase beta chain-like PALP" evidence="5">
    <location>
        <begin position="17"/>
        <end position="305"/>
    </location>
</feature>
<proteinExistence type="inferred from homology"/>
<dbReference type="InterPro" id="IPR014333">
    <property type="entry name" value="Ectoine_EutB"/>
</dbReference>